<sequence length="95" mass="10740">MLRLHYCRQDHNDVACTVPECRALVQEYNPRCAGGRHGQRQPDSSEYLECAGRLLHAADDCWVHMLYQVVEVASRANLAKAMVEQMVGVADDDDH</sequence>
<evidence type="ECO:0000313" key="2">
    <source>
        <dbReference type="Proteomes" id="UP000604825"/>
    </source>
</evidence>
<dbReference type="Proteomes" id="UP000604825">
    <property type="component" value="Unassembled WGS sequence"/>
</dbReference>
<proteinExistence type="predicted"/>
<reference evidence="1" key="1">
    <citation type="submission" date="2020-10" db="EMBL/GenBank/DDBJ databases">
        <authorList>
            <person name="Han B."/>
            <person name="Lu T."/>
            <person name="Zhao Q."/>
            <person name="Huang X."/>
            <person name="Zhao Y."/>
        </authorList>
    </citation>
    <scope>NUCLEOTIDE SEQUENCE</scope>
</reference>
<name>A0A811MW91_9POAL</name>
<keyword evidence="2" id="KW-1185">Reference proteome</keyword>
<dbReference type="OrthoDB" id="680464at2759"/>
<evidence type="ECO:0000313" key="1">
    <source>
        <dbReference type="EMBL" id="CAD6211631.1"/>
    </source>
</evidence>
<dbReference type="AlphaFoldDB" id="A0A811MW91"/>
<gene>
    <name evidence="1" type="ORF">NCGR_LOCUS7592</name>
</gene>
<organism evidence="1 2">
    <name type="scientific">Miscanthus lutarioriparius</name>
    <dbReference type="NCBI Taxonomy" id="422564"/>
    <lineage>
        <taxon>Eukaryota</taxon>
        <taxon>Viridiplantae</taxon>
        <taxon>Streptophyta</taxon>
        <taxon>Embryophyta</taxon>
        <taxon>Tracheophyta</taxon>
        <taxon>Spermatophyta</taxon>
        <taxon>Magnoliopsida</taxon>
        <taxon>Liliopsida</taxon>
        <taxon>Poales</taxon>
        <taxon>Poaceae</taxon>
        <taxon>PACMAD clade</taxon>
        <taxon>Panicoideae</taxon>
        <taxon>Andropogonodae</taxon>
        <taxon>Andropogoneae</taxon>
        <taxon>Saccharinae</taxon>
        <taxon>Miscanthus</taxon>
    </lineage>
</organism>
<protein>
    <submittedName>
        <fullName evidence="1">Uncharacterized protein</fullName>
    </submittedName>
</protein>
<accession>A0A811MW91</accession>
<dbReference type="EMBL" id="CAJGYO010000002">
    <property type="protein sequence ID" value="CAD6211631.1"/>
    <property type="molecule type" value="Genomic_DNA"/>
</dbReference>
<comment type="caution">
    <text evidence="1">The sequence shown here is derived from an EMBL/GenBank/DDBJ whole genome shotgun (WGS) entry which is preliminary data.</text>
</comment>